<dbReference type="EC" id="2.6.1.16" evidence="2"/>
<dbReference type="GO" id="GO:0097367">
    <property type="term" value="F:carbohydrate derivative binding"/>
    <property type="evidence" value="ECO:0007669"/>
    <property type="project" value="InterPro"/>
</dbReference>
<dbReference type="InterPro" id="IPR001347">
    <property type="entry name" value="SIS_dom"/>
</dbReference>
<evidence type="ECO:0000256" key="4">
    <source>
        <dbReference type="ARBA" id="ARBA00022576"/>
    </source>
</evidence>
<dbReference type="PANTHER" id="PTHR10937:SF0">
    <property type="entry name" value="GLUTAMINE--FRUCTOSE-6-PHOSPHATE TRANSAMINASE (ISOMERIZING)"/>
    <property type="match status" value="1"/>
</dbReference>
<sequence>MKIDNSSAPGLMAIREEMARQHEDALESFRASGDMARRVADAVRERGRLLLLGMGASQGAGRAVEPLYRALGIDALALPLSEQLYAPLPVVGRTVLLTSQSGESAEVLRWLGGKRTAGDVFGLTMEPDSALSRAVPCLIGAGGTETAFAATRSLTVTLALHAAVLGELGASTEDVADALRDPREADLGAVLQALEQVDTIVTSGRRLQGLAEAVALGLTELSRLPCFSLEGGQLRHGPLEMLGSRVGLVMFRGADATADLVGRLAAVTAEAGSPTVVFDASGGAPVPGTTSVTLPPSADLAALFRILPLAQEFMVAFAARRVADVGTPVRSSKVTRIE</sequence>
<comment type="catalytic activity">
    <reaction evidence="1">
        <text>D-fructose 6-phosphate + L-glutamine = D-glucosamine 6-phosphate + L-glutamate</text>
        <dbReference type="Rhea" id="RHEA:13237"/>
        <dbReference type="ChEBI" id="CHEBI:29985"/>
        <dbReference type="ChEBI" id="CHEBI:58359"/>
        <dbReference type="ChEBI" id="CHEBI:58725"/>
        <dbReference type="ChEBI" id="CHEBI:61527"/>
        <dbReference type="EC" id="2.6.1.16"/>
    </reaction>
</comment>
<name>A0AAE3NW29_9RHOB</name>
<evidence type="ECO:0000256" key="3">
    <source>
        <dbReference type="ARBA" id="ARBA00016090"/>
    </source>
</evidence>
<evidence type="ECO:0000256" key="2">
    <source>
        <dbReference type="ARBA" id="ARBA00012916"/>
    </source>
</evidence>
<dbReference type="EMBL" id="JARGYC010000086">
    <property type="protein sequence ID" value="MDF0603304.1"/>
    <property type="molecule type" value="Genomic_DNA"/>
</dbReference>
<comment type="caution">
    <text evidence="7">The sequence shown here is derived from an EMBL/GenBank/DDBJ whole genome shotgun (WGS) entry which is preliminary data.</text>
</comment>
<dbReference type="GO" id="GO:0006047">
    <property type="term" value="P:UDP-N-acetylglucosamine metabolic process"/>
    <property type="evidence" value="ECO:0007669"/>
    <property type="project" value="TreeGrafter"/>
</dbReference>
<dbReference type="GO" id="GO:0004360">
    <property type="term" value="F:glutamine-fructose-6-phosphate transaminase (isomerizing) activity"/>
    <property type="evidence" value="ECO:0007669"/>
    <property type="project" value="UniProtKB-EC"/>
</dbReference>
<feature type="domain" description="SIS" evidence="6">
    <location>
        <begin position="39"/>
        <end position="173"/>
    </location>
</feature>
<dbReference type="SUPFAM" id="SSF53697">
    <property type="entry name" value="SIS domain"/>
    <property type="match status" value="1"/>
</dbReference>
<evidence type="ECO:0000256" key="5">
    <source>
        <dbReference type="ARBA" id="ARBA00022962"/>
    </source>
</evidence>
<dbReference type="PROSITE" id="PS51464">
    <property type="entry name" value="SIS"/>
    <property type="match status" value="1"/>
</dbReference>
<reference evidence="7" key="1">
    <citation type="submission" date="2023-03" db="EMBL/GenBank/DDBJ databases">
        <title>Multiphase analysis and comparison of six strains from genera Psychromarinibacter, Lutimaribacter, and Maritimibacter, including a novel species: Psychromarinibacter sediminicola sp. nov.</title>
        <authorList>
            <person name="Wang Y.-H."/>
            <person name="Ye M.-Q."/>
            <person name="Du Z.-J."/>
        </authorList>
    </citation>
    <scope>NUCLEOTIDE SEQUENCE</scope>
    <source>
        <strain evidence="7">C21-152</strain>
    </source>
</reference>
<keyword evidence="4 7" id="KW-0032">Aminotransferase</keyword>
<evidence type="ECO:0000256" key="1">
    <source>
        <dbReference type="ARBA" id="ARBA00001031"/>
    </source>
</evidence>
<dbReference type="RefSeq" id="WP_275569427.1">
    <property type="nucleotide sequence ID" value="NZ_JARGYC010000086.1"/>
</dbReference>
<keyword evidence="4 7" id="KW-0808">Transferase</keyword>
<dbReference type="PANTHER" id="PTHR10937">
    <property type="entry name" value="GLUCOSAMINE--FRUCTOSE-6-PHOSPHATE AMINOTRANSFERASE, ISOMERIZING"/>
    <property type="match status" value="1"/>
</dbReference>
<keyword evidence="8" id="KW-1185">Reference proteome</keyword>
<accession>A0AAE3NW29</accession>
<evidence type="ECO:0000313" key="8">
    <source>
        <dbReference type="Proteomes" id="UP001220964"/>
    </source>
</evidence>
<keyword evidence="5" id="KW-0315">Glutamine amidotransferase</keyword>
<dbReference type="InterPro" id="IPR046348">
    <property type="entry name" value="SIS_dom_sf"/>
</dbReference>
<evidence type="ECO:0000313" key="7">
    <source>
        <dbReference type="EMBL" id="MDF0603304.1"/>
    </source>
</evidence>
<dbReference type="Proteomes" id="UP001220964">
    <property type="component" value="Unassembled WGS sequence"/>
</dbReference>
<dbReference type="GO" id="GO:0006002">
    <property type="term" value="P:fructose 6-phosphate metabolic process"/>
    <property type="evidence" value="ECO:0007669"/>
    <property type="project" value="TreeGrafter"/>
</dbReference>
<proteinExistence type="predicted"/>
<organism evidence="7 8">
    <name type="scientific">Psychromarinibacter sediminicola</name>
    <dbReference type="NCBI Taxonomy" id="3033385"/>
    <lineage>
        <taxon>Bacteria</taxon>
        <taxon>Pseudomonadati</taxon>
        <taxon>Pseudomonadota</taxon>
        <taxon>Alphaproteobacteria</taxon>
        <taxon>Rhodobacterales</taxon>
        <taxon>Paracoccaceae</taxon>
        <taxon>Psychromarinibacter</taxon>
    </lineage>
</organism>
<protein>
    <recommendedName>
        <fullName evidence="3">Glutamine--fructose-6-phosphate aminotransferase [isomerizing]</fullName>
        <ecNumber evidence="2">2.6.1.16</ecNumber>
    </recommendedName>
</protein>
<dbReference type="Gene3D" id="3.40.50.10490">
    <property type="entry name" value="Glucose-6-phosphate isomerase like protein, domain 1"/>
    <property type="match status" value="2"/>
</dbReference>
<gene>
    <name evidence="7" type="ORF">P1J78_21450</name>
</gene>
<evidence type="ECO:0000259" key="6">
    <source>
        <dbReference type="PROSITE" id="PS51464"/>
    </source>
</evidence>
<dbReference type="GO" id="GO:0006487">
    <property type="term" value="P:protein N-linked glycosylation"/>
    <property type="evidence" value="ECO:0007669"/>
    <property type="project" value="TreeGrafter"/>
</dbReference>
<dbReference type="AlphaFoldDB" id="A0AAE3NW29"/>